<feature type="domain" description="NAA35-like N-terminal" evidence="1">
    <location>
        <begin position="18"/>
        <end position="152"/>
    </location>
</feature>
<gene>
    <name evidence="2" type="ORF">BCR39DRAFT_556289</name>
</gene>
<dbReference type="GO" id="GO:0016740">
    <property type="term" value="F:transferase activity"/>
    <property type="evidence" value="ECO:0007669"/>
    <property type="project" value="UniProtKB-KW"/>
</dbReference>
<evidence type="ECO:0000313" key="2">
    <source>
        <dbReference type="EMBL" id="ORY34782.1"/>
    </source>
</evidence>
<dbReference type="Proteomes" id="UP000193986">
    <property type="component" value="Unassembled WGS sequence"/>
</dbReference>
<keyword evidence="2" id="KW-0808">Transferase</keyword>
<dbReference type="OrthoDB" id="269405at2759"/>
<evidence type="ECO:0000259" key="1">
    <source>
        <dbReference type="Pfam" id="PF04112"/>
    </source>
</evidence>
<evidence type="ECO:0000313" key="3">
    <source>
        <dbReference type="Proteomes" id="UP000193986"/>
    </source>
</evidence>
<dbReference type="Pfam" id="PF04112">
    <property type="entry name" value="Mak10"/>
    <property type="match status" value="1"/>
</dbReference>
<dbReference type="STRING" id="71784.A0A1Y2BJ28"/>
<organism evidence="2 3">
    <name type="scientific">Naematelia encephala</name>
    <dbReference type="NCBI Taxonomy" id="71784"/>
    <lineage>
        <taxon>Eukaryota</taxon>
        <taxon>Fungi</taxon>
        <taxon>Dikarya</taxon>
        <taxon>Basidiomycota</taxon>
        <taxon>Agaricomycotina</taxon>
        <taxon>Tremellomycetes</taxon>
        <taxon>Tremellales</taxon>
        <taxon>Naemateliaceae</taxon>
        <taxon>Naematelia</taxon>
    </lineage>
</organism>
<comment type="caution">
    <text evidence="2">The sequence shown here is derived from an EMBL/GenBank/DDBJ whole genome shotgun (WGS) entry which is preliminary data.</text>
</comment>
<dbReference type="AlphaFoldDB" id="A0A1Y2BJ28"/>
<proteinExistence type="predicted"/>
<name>A0A1Y2BJ28_9TREE</name>
<dbReference type="PANTHER" id="PTHR21373:SF0">
    <property type="entry name" value="N-ALPHA-ACETYLTRANSFERASE 35, NATC AUXILIARY SUBUNIT"/>
    <property type="match status" value="1"/>
</dbReference>
<dbReference type="EMBL" id="MCFC01000002">
    <property type="protein sequence ID" value="ORY34782.1"/>
    <property type="molecule type" value="Genomic_DNA"/>
</dbReference>
<dbReference type="PANTHER" id="PTHR21373">
    <property type="entry name" value="GLUCOSE REPRESSIBLE PROTEIN MAK10"/>
    <property type="match status" value="1"/>
</dbReference>
<accession>A0A1Y2BJ28</accession>
<sequence>MQDVTERFKRSCAGLPDGRLVKMQGLGMLEAMNALQIGDPKMDTGVASSSNQQIYNPNISLSAEEVCWVIDHMTALEVAWYRGATLCQTVFTCIPCHKPELFAEQQGFVEQALRSYIYAYLKTIELAYAELSKGHVLDGEDVWLDHYGLPIEMFDDVDTILQEMDRGAHWALESNDPWMFELGKRFRVRAGIIRVLLAKSVDPPECDLTFTLNPGRAASLFDENMSRYLRQNMPLPTLSVPSHEEALNSIFEMFQDIRFAHVEELQELLWARHRRGPHLPLVRSVFKSTIMSKDSDWLFEEYIARQTGVIHVLHLMSEEIQDTERRQFTIWRDLVRGFYLNTCCVPLANPCRRRRIYLSLSSSWHERAVMAARFSGHNAPKVATALEALRLDCLLEAALGSWELELIAPSEEQCMWWWATCVAKQRAELQLKTSRQGEWACLWAEVGAAMQKVSSFSKELMKVVVGIGAIVDHK</sequence>
<dbReference type="GO" id="GO:0031417">
    <property type="term" value="C:NatC complex"/>
    <property type="evidence" value="ECO:0007669"/>
    <property type="project" value="InterPro"/>
</dbReference>
<reference evidence="2 3" key="1">
    <citation type="submission" date="2016-07" db="EMBL/GenBank/DDBJ databases">
        <title>Pervasive Adenine N6-methylation of Active Genes in Fungi.</title>
        <authorList>
            <consortium name="DOE Joint Genome Institute"/>
            <person name="Mondo S.J."/>
            <person name="Dannebaum R.O."/>
            <person name="Kuo R.C."/>
            <person name="Labutti K."/>
            <person name="Haridas S."/>
            <person name="Kuo A."/>
            <person name="Salamov A."/>
            <person name="Ahrendt S.R."/>
            <person name="Lipzen A."/>
            <person name="Sullivan W."/>
            <person name="Andreopoulos W.B."/>
            <person name="Clum A."/>
            <person name="Lindquist E."/>
            <person name="Daum C."/>
            <person name="Ramamoorthy G.K."/>
            <person name="Gryganskyi A."/>
            <person name="Culley D."/>
            <person name="Magnuson J.K."/>
            <person name="James T.Y."/>
            <person name="O'Malley M.A."/>
            <person name="Stajich J.E."/>
            <person name="Spatafora J.W."/>
            <person name="Visel A."/>
            <person name="Grigoriev I.V."/>
        </authorList>
    </citation>
    <scope>NUCLEOTIDE SEQUENCE [LARGE SCALE GENOMIC DNA]</scope>
    <source>
        <strain evidence="2 3">68-887.2</strain>
    </source>
</reference>
<dbReference type="InterPro" id="IPR007244">
    <property type="entry name" value="Naa35_N"/>
</dbReference>
<keyword evidence="3" id="KW-1185">Reference proteome</keyword>
<protein>
    <submittedName>
        <fullName evidence="2">Mak10 subunit, NatC N-terminal acetyltransferase-domain-containing protein</fullName>
    </submittedName>
</protein>
<dbReference type="InterPro" id="IPR057983">
    <property type="entry name" value="NAA35-like_N"/>
</dbReference>
<dbReference type="InParanoid" id="A0A1Y2BJ28"/>